<protein>
    <recommendedName>
        <fullName evidence="11">Scavenger receptor class B member 1</fullName>
    </recommendedName>
    <alternativeName>
        <fullName evidence="12">SR-BI</fullName>
    </alternativeName>
</protein>
<dbReference type="PANTHER" id="PTHR11923:SF110">
    <property type="entry name" value="SCAVENGER RECEPTOR CLASS B MEMBER 1"/>
    <property type="match status" value="1"/>
</dbReference>
<comment type="similarity">
    <text evidence="3">Belongs to the CD36 family.</text>
</comment>
<evidence type="ECO:0000256" key="6">
    <source>
        <dbReference type="ARBA" id="ARBA00022989"/>
    </source>
</evidence>
<comment type="caution">
    <text evidence="13">The sequence shown here is derived from an EMBL/GenBank/DDBJ whole genome shotgun (WGS) entry which is preliminary data.</text>
</comment>
<evidence type="ECO:0000256" key="10">
    <source>
        <dbReference type="ARBA" id="ARBA00023180"/>
    </source>
</evidence>
<dbReference type="Proteomes" id="UP000708208">
    <property type="component" value="Unassembled WGS sequence"/>
</dbReference>
<evidence type="ECO:0000256" key="5">
    <source>
        <dbReference type="ARBA" id="ARBA00022692"/>
    </source>
</evidence>
<evidence type="ECO:0000256" key="9">
    <source>
        <dbReference type="ARBA" id="ARBA00023170"/>
    </source>
</evidence>
<comment type="subcellular location">
    <subcellularLocation>
        <location evidence="2">Cell membrane</location>
        <topology evidence="2">Multi-pass membrane protein</topology>
    </subcellularLocation>
    <subcellularLocation>
        <location evidence="1">Membrane</location>
        <location evidence="1">Caveola</location>
        <topology evidence="1">Multi-pass membrane protein</topology>
    </subcellularLocation>
</comment>
<dbReference type="GO" id="GO:0005044">
    <property type="term" value="F:scavenger receptor activity"/>
    <property type="evidence" value="ECO:0007669"/>
    <property type="project" value="TreeGrafter"/>
</dbReference>
<reference evidence="13" key="1">
    <citation type="submission" date="2021-06" db="EMBL/GenBank/DDBJ databases">
        <authorList>
            <person name="Hodson N. C."/>
            <person name="Mongue J. A."/>
            <person name="Jaron S. K."/>
        </authorList>
    </citation>
    <scope>NUCLEOTIDE SEQUENCE</scope>
</reference>
<dbReference type="GO" id="GO:0005737">
    <property type="term" value="C:cytoplasm"/>
    <property type="evidence" value="ECO:0007669"/>
    <property type="project" value="TreeGrafter"/>
</dbReference>
<proteinExistence type="inferred from homology"/>
<evidence type="ECO:0000256" key="3">
    <source>
        <dbReference type="ARBA" id="ARBA00010532"/>
    </source>
</evidence>
<keyword evidence="10" id="KW-0325">Glycoprotein</keyword>
<keyword evidence="4" id="KW-1003">Cell membrane</keyword>
<evidence type="ECO:0000256" key="2">
    <source>
        <dbReference type="ARBA" id="ARBA00004651"/>
    </source>
</evidence>
<keyword evidence="6" id="KW-1133">Transmembrane helix</keyword>
<evidence type="ECO:0000256" key="12">
    <source>
        <dbReference type="ARBA" id="ARBA00042244"/>
    </source>
</evidence>
<keyword evidence="14" id="KW-1185">Reference proteome</keyword>
<dbReference type="GO" id="GO:0005901">
    <property type="term" value="C:caveola"/>
    <property type="evidence" value="ECO:0007669"/>
    <property type="project" value="UniProtKB-SubCell"/>
</dbReference>
<gene>
    <name evidence="13" type="ORF">AFUS01_LOCUS35530</name>
</gene>
<dbReference type="EMBL" id="CAJVCH010536193">
    <property type="protein sequence ID" value="CAG7825421.1"/>
    <property type="molecule type" value="Genomic_DNA"/>
</dbReference>
<dbReference type="PANTHER" id="PTHR11923">
    <property type="entry name" value="SCAVENGER RECEPTOR CLASS B TYPE-1 SR-B1"/>
    <property type="match status" value="1"/>
</dbReference>
<evidence type="ECO:0000256" key="7">
    <source>
        <dbReference type="ARBA" id="ARBA00023136"/>
    </source>
</evidence>
<keyword evidence="8" id="KW-1015">Disulfide bond</keyword>
<keyword evidence="5" id="KW-0812">Transmembrane</keyword>
<evidence type="ECO:0000313" key="13">
    <source>
        <dbReference type="EMBL" id="CAG7825421.1"/>
    </source>
</evidence>
<evidence type="ECO:0000256" key="11">
    <source>
        <dbReference type="ARBA" id="ARBA00040821"/>
    </source>
</evidence>
<sequence length="82" mass="9520">GSKFEVEEVGPYVWQEMRLKNVTAMNDEEDTATYQETVYYYFRSDLSAGSEEDVLNVVNIPFISVATMLYQHLYTSFANFIL</sequence>
<feature type="non-terminal residue" evidence="13">
    <location>
        <position position="1"/>
    </location>
</feature>
<dbReference type="OrthoDB" id="10024078at2759"/>
<evidence type="ECO:0000256" key="1">
    <source>
        <dbReference type="ARBA" id="ARBA00004189"/>
    </source>
</evidence>
<dbReference type="AlphaFoldDB" id="A0A8J2L195"/>
<evidence type="ECO:0000256" key="8">
    <source>
        <dbReference type="ARBA" id="ARBA00023157"/>
    </source>
</evidence>
<evidence type="ECO:0000313" key="14">
    <source>
        <dbReference type="Proteomes" id="UP000708208"/>
    </source>
</evidence>
<accession>A0A8J2L195</accession>
<keyword evidence="9" id="KW-0675">Receptor</keyword>
<feature type="non-terminal residue" evidence="13">
    <location>
        <position position="82"/>
    </location>
</feature>
<organism evidence="13 14">
    <name type="scientific">Allacma fusca</name>
    <dbReference type="NCBI Taxonomy" id="39272"/>
    <lineage>
        <taxon>Eukaryota</taxon>
        <taxon>Metazoa</taxon>
        <taxon>Ecdysozoa</taxon>
        <taxon>Arthropoda</taxon>
        <taxon>Hexapoda</taxon>
        <taxon>Collembola</taxon>
        <taxon>Symphypleona</taxon>
        <taxon>Sminthuridae</taxon>
        <taxon>Allacma</taxon>
    </lineage>
</organism>
<name>A0A8J2L195_9HEXA</name>
<keyword evidence="7" id="KW-0472">Membrane</keyword>
<evidence type="ECO:0000256" key="4">
    <source>
        <dbReference type="ARBA" id="ARBA00022475"/>
    </source>
</evidence>
<dbReference type="Pfam" id="PF01130">
    <property type="entry name" value="CD36"/>
    <property type="match status" value="1"/>
</dbReference>
<dbReference type="InterPro" id="IPR002159">
    <property type="entry name" value="CD36_fam"/>
</dbReference>